<dbReference type="Pfam" id="PF01661">
    <property type="entry name" value="Macro"/>
    <property type="match status" value="1"/>
</dbReference>
<gene>
    <name evidence="3" type="ORF">ACT17_22910</name>
</gene>
<proteinExistence type="predicted"/>
<dbReference type="PANTHER" id="PTHR12521">
    <property type="entry name" value="PROTEIN C6ORF130"/>
    <property type="match status" value="1"/>
</dbReference>
<dbReference type="SUPFAM" id="SSF52949">
    <property type="entry name" value="Macro domain-like"/>
    <property type="match status" value="1"/>
</dbReference>
<dbReference type="PANTHER" id="PTHR12521:SF0">
    <property type="entry name" value="ADP-RIBOSE GLYCOHYDROLASE OARD1"/>
    <property type="match status" value="1"/>
</dbReference>
<sequence>MGFNKETGDLFAHPAEALAHGVNCQGIAGAGVAGLMASRYPNAIAQYKVLARRGDLPAGGAMICPGGPGDRPIIHCASQYYPGPDAREEWVRSSVAVGLSLAVEHGISSVALPLIGGGIGGLNPAVAERAIREAAEASPVAVTLVLLG</sequence>
<dbReference type="PATRIC" id="fig|451644.5.peg.4731"/>
<dbReference type="Gene3D" id="3.40.220.10">
    <property type="entry name" value="Leucine Aminopeptidase, subunit E, domain 1"/>
    <property type="match status" value="1"/>
</dbReference>
<dbReference type="AlphaFoldDB" id="A0A0J8U4D6"/>
<dbReference type="OrthoDB" id="4625762at2"/>
<dbReference type="InterPro" id="IPR043472">
    <property type="entry name" value="Macro_dom-like"/>
</dbReference>
<dbReference type="RefSeq" id="WP_048896207.1">
    <property type="nucleotide sequence ID" value="NZ_LFOD01000025.1"/>
</dbReference>
<dbReference type="GO" id="GO:0140291">
    <property type="term" value="P:peptidyl-glutamate ADP-deribosylation"/>
    <property type="evidence" value="ECO:0007669"/>
    <property type="project" value="TreeGrafter"/>
</dbReference>
<evidence type="ECO:0000313" key="3">
    <source>
        <dbReference type="EMBL" id="KMV15947.1"/>
    </source>
</evidence>
<name>A0A0J8U4D6_9MYCO</name>
<evidence type="ECO:0000256" key="1">
    <source>
        <dbReference type="ARBA" id="ARBA00035885"/>
    </source>
</evidence>
<comment type="catalytic activity">
    <reaction evidence="1">
        <text>an N-(ADP-alpha-D-ribosyl)-thymidine in DNA + H2O = a thymidine in DNA + ADP-D-ribose</text>
        <dbReference type="Rhea" id="RHEA:71655"/>
        <dbReference type="Rhea" id="RHEA-COMP:13556"/>
        <dbReference type="Rhea" id="RHEA-COMP:18051"/>
        <dbReference type="ChEBI" id="CHEBI:15377"/>
        <dbReference type="ChEBI" id="CHEBI:57967"/>
        <dbReference type="ChEBI" id="CHEBI:137386"/>
        <dbReference type="ChEBI" id="CHEBI:191199"/>
    </reaction>
    <physiologicalReaction direction="left-to-right" evidence="1">
        <dbReference type="Rhea" id="RHEA:71656"/>
    </physiologicalReaction>
</comment>
<accession>A0A0J8U4D6</accession>
<dbReference type="InterPro" id="IPR002589">
    <property type="entry name" value="Macro_dom"/>
</dbReference>
<evidence type="ECO:0000313" key="4">
    <source>
        <dbReference type="Proteomes" id="UP000037594"/>
    </source>
</evidence>
<dbReference type="PROSITE" id="PS51154">
    <property type="entry name" value="MACRO"/>
    <property type="match status" value="1"/>
</dbReference>
<dbReference type="SMART" id="SM00506">
    <property type="entry name" value="A1pp"/>
    <property type="match status" value="1"/>
</dbReference>
<comment type="caution">
    <text evidence="3">The sequence shown here is derived from an EMBL/GenBank/DDBJ whole genome shotgun (WGS) entry which is preliminary data.</text>
</comment>
<protein>
    <recommendedName>
        <fullName evidence="2">Macro domain-containing protein</fullName>
    </recommendedName>
</protein>
<evidence type="ECO:0000259" key="2">
    <source>
        <dbReference type="PROSITE" id="PS51154"/>
    </source>
</evidence>
<dbReference type="Proteomes" id="UP000037594">
    <property type="component" value="Unassembled WGS sequence"/>
</dbReference>
<dbReference type="EMBL" id="LFOD01000025">
    <property type="protein sequence ID" value="KMV15947.1"/>
    <property type="molecule type" value="Genomic_DNA"/>
</dbReference>
<dbReference type="InterPro" id="IPR050892">
    <property type="entry name" value="ADP-ribose_metab_enzymes"/>
</dbReference>
<organism evidence="3 4">
    <name type="scientific">Mycolicibacterium conceptionense</name>
    <dbReference type="NCBI Taxonomy" id="451644"/>
    <lineage>
        <taxon>Bacteria</taxon>
        <taxon>Bacillati</taxon>
        <taxon>Actinomycetota</taxon>
        <taxon>Actinomycetes</taxon>
        <taxon>Mycobacteriales</taxon>
        <taxon>Mycobacteriaceae</taxon>
        <taxon>Mycolicibacterium</taxon>
    </lineage>
</organism>
<feature type="domain" description="Macro" evidence="2">
    <location>
        <begin position="1"/>
        <end position="148"/>
    </location>
</feature>
<reference evidence="3 4" key="1">
    <citation type="submission" date="2015-06" db="EMBL/GenBank/DDBJ databases">
        <title>Genome sequence of Mycobacterium conceptionense strain MLE.</title>
        <authorList>
            <person name="Greninger A.L."/>
            <person name="Cunningham G."/>
            <person name="Chiu C.Y."/>
            <person name="Miller S."/>
        </authorList>
    </citation>
    <scope>NUCLEOTIDE SEQUENCE [LARGE SCALE GENOMIC DNA]</scope>
    <source>
        <strain evidence="3 4">MLE</strain>
    </source>
</reference>